<name>A0A139IJ06_9PEZI</name>
<proteinExistence type="predicted"/>
<dbReference type="EMBL" id="LFZO01000079">
    <property type="protein sequence ID" value="KXT14552.1"/>
    <property type="molecule type" value="Genomic_DNA"/>
</dbReference>
<protein>
    <submittedName>
        <fullName evidence="2">Uncharacterized protein</fullName>
    </submittedName>
</protein>
<evidence type="ECO:0000256" key="1">
    <source>
        <dbReference type="SAM" id="MobiDB-lite"/>
    </source>
</evidence>
<organism evidence="2 3">
    <name type="scientific">Pseudocercospora musae</name>
    <dbReference type="NCBI Taxonomy" id="113226"/>
    <lineage>
        <taxon>Eukaryota</taxon>
        <taxon>Fungi</taxon>
        <taxon>Dikarya</taxon>
        <taxon>Ascomycota</taxon>
        <taxon>Pezizomycotina</taxon>
        <taxon>Dothideomycetes</taxon>
        <taxon>Dothideomycetidae</taxon>
        <taxon>Mycosphaerellales</taxon>
        <taxon>Mycosphaerellaceae</taxon>
        <taxon>Pseudocercospora</taxon>
    </lineage>
</organism>
<feature type="compositionally biased region" description="Basic and acidic residues" evidence="1">
    <location>
        <begin position="30"/>
        <end position="47"/>
    </location>
</feature>
<dbReference type="AlphaFoldDB" id="A0A139IJ06"/>
<evidence type="ECO:0000313" key="3">
    <source>
        <dbReference type="Proteomes" id="UP000073492"/>
    </source>
</evidence>
<gene>
    <name evidence="2" type="ORF">AC579_9103</name>
</gene>
<dbReference type="Proteomes" id="UP000073492">
    <property type="component" value="Unassembled WGS sequence"/>
</dbReference>
<feature type="region of interest" description="Disordered" evidence="1">
    <location>
        <begin position="1"/>
        <end position="48"/>
    </location>
</feature>
<comment type="caution">
    <text evidence="2">The sequence shown here is derived from an EMBL/GenBank/DDBJ whole genome shotgun (WGS) entry which is preliminary data.</text>
</comment>
<sequence length="89" mass="10087">MPIPCRQSDKVLQRPKTRAPTSAVAGTEDGTEHAIRRQLRPKQDPERPLIILSRPKYGERYEGLHIEDEAANKVRIAYSCYAIVLLDMG</sequence>
<accession>A0A139IJ06</accession>
<evidence type="ECO:0000313" key="2">
    <source>
        <dbReference type="EMBL" id="KXT14552.1"/>
    </source>
</evidence>
<reference evidence="2 3" key="1">
    <citation type="submission" date="2015-07" db="EMBL/GenBank/DDBJ databases">
        <title>Comparative genomics of the Sigatoka disease complex on banana suggests a link between parallel evolutionary changes in Pseudocercospora fijiensis and Pseudocercospora eumusae and increased virulence on the banana host.</title>
        <authorList>
            <person name="Chang T.-C."/>
            <person name="Salvucci A."/>
            <person name="Crous P.W."/>
            <person name="Stergiopoulos I."/>
        </authorList>
    </citation>
    <scope>NUCLEOTIDE SEQUENCE [LARGE SCALE GENOMIC DNA]</scope>
    <source>
        <strain evidence="2 3">CBS 116634</strain>
    </source>
</reference>
<keyword evidence="3" id="KW-1185">Reference proteome</keyword>